<gene>
    <name evidence="12" type="ORF">HAQ05_13000</name>
</gene>
<evidence type="ECO:0000313" key="13">
    <source>
        <dbReference type="Proteomes" id="UP000805841"/>
    </source>
</evidence>
<comment type="similarity">
    <text evidence="8">Belongs to the methyl-accepting chemotaxis (MCP) protein family.</text>
</comment>
<keyword evidence="3" id="KW-0488">Methylation</keyword>
<dbReference type="Gene3D" id="1.10.287.950">
    <property type="entry name" value="Methyl-accepting chemotaxis protein"/>
    <property type="match status" value="1"/>
</dbReference>
<accession>A0ABR7Z2K1</accession>
<evidence type="ECO:0000256" key="5">
    <source>
        <dbReference type="ARBA" id="ARBA00022989"/>
    </source>
</evidence>
<dbReference type="InterPro" id="IPR004089">
    <property type="entry name" value="MCPsignal_dom"/>
</dbReference>
<dbReference type="EMBL" id="JAAOCA010000014">
    <property type="protein sequence ID" value="MBD1599618.1"/>
    <property type="molecule type" value="Genomic_DNA"/>
</dbReference>
<keyword evidence="2" id="KW-1003">Cell membrane</keyword>
<evidence type="ECO:0000313" key="12">
    <source>
        <dbReference type="EMBL" id="MBD1599618.1"/>
    </source>
</evidence>
<evidence type="ECO:0000256" key="7">
    <source>
        <dbReference type="ARBA" id="ARBA00023224"/>
    </source>
</evidence>
<dbReference type="SUPFAM" id="SSF58104">
    <property type="entry name" value="Methyl-accepting chemotaxis protein (MCP) signaling domain"/>
    <property type="match status" value="1"/>
</dbReference>
<feature type="domain" description="Methyl-accepting transducer" evidence="10">
    <location>
        <begin position="463"/>
        <end position="682"/>
    </location>
</feature>
<dbReference type="PROSITE" id="PS50111">
    <property type="entry name" value="CHEMOTAXIS_TRANSDUC_2"/>
    <property type="match status" value="1"/>
</dbReference>
<dbReference type="PANTHER" id="PTHR32089:SF112">
    <property type="entry name" value="LYSOZYME-LIKE PROTEIN-RELATED"/>
    <property type="match status" value="1"/>
</dbReference>
<dbReference type="CDD" id="cd06225">
    <property type="entry name" value="HAMP"/>
    <property type="match status" value="1"/>
</dbReference>
<keyword evidence="13" id="KW-1185">Reference proteome</keyword>
<organism evidence="12 13">
    <name type="scientific">Pseudomonas typographi</name>
    <dbReference type="NCBI Taxonomy" id="2715964"/>
    <lineage>
        <taxon>Bacteria</taxon>
        <taxon>Pseudomonadati</taxon>
        <taxon>Pseudomonadota</taxon>
        <taxon>Gammaproteobacteria</taxon>
        <taxon>Pseudomonadales</taxon>
        <taxon>Pseudomonadaceae</taxon>
        <taxon>Pseudomonas</taxon>
    </lineage>
</organism>
<dbReference type="InterPro" id="IPR003660">
    <property type="entry name" value="HAMP_dom"/>
</dbReference>
<comment type="caution">
    <text evidence="12">The sequence shown here is derived from an EMBL/GenBank/DDBJ whole genome shotgun (WGS) entry which is preliminary data.</text>
</comment>
<evidence type="ECO:0000256" key="1">
    <source>
        <dbReference type="ARBA" id="ARBA00004236"/>
    </source>
</evidence>
<dbReference type="Proteomes" id="UP000805841">
    <property type="component" value="Unassembled WGS sequence"/>
</dbReference>
<comment type="subcellular location">
    <subcellularLocation>
        <location evidence="1">Cell membrane</location>
    </subcellularLocation>
</comment>
<keyword evidence="6" id="KW-0472">Membrane</keyword>
<keyword evidence="5" id="KW-1133">Transmembrane helix</keyword>
<evidence type="ECO:0000256" key="6">
    <source>
        <dbReference type="ARBA" id="ARBA00023136"/>
    </source>
</evidence>
<evidence type="ECO:0000256" key="2">
    <source>
        <dbReference type="ARBA" id="ARBA00022475"/>
    </source>
</evidence>
<dbReference type="SMART" id="SM00283">
    <property type="entry name" value="MA"/>
    <property type="match status" value="1"/>
</dbReference>
<protein>
    <submittedName>
        <fullName evidence="12">Methyl-accepting chemotaxis protein</fullName>
    </submittedName>
</protein>
<keyword evidence="7 9" id="KW-0807">Transducer</keyword>
<evidence type="ECO:0000259" key="11">
    <source>
        <dbReference type="PROSITE" id="PS50885"/>
    </source>
</evidence>
<sequence length="714" mass="78159">MPLRSESMQLSPSERRWLPWWGKNGKWAQGWACWLNRLAYPVIEHTFESIAHTRISLMQQWASSQWQQLAELAGHLQGVPQAEYRAALASALAQWADASEVFVADAHGTVLASTYEAHVGARGLHPAALARGLREPFLHGPYTDPLTLSIGPSSSRFHDEVTLMFYQPLGLADQGRGCLCSRVPNDVLGDLIQREAGHIYPESGDNYLFMVRPQFDPRIAPGTALSRSRFEDDAFTLGDNLKNGVRTAFGTVCVQRHTELELRFTDPATGQLHPGVRETIAHGSNLFVTYPGYSDYRHVPVVGAGVTFQMPGSADRWGMMCEADLEEVYRRRSLSHALMRPYLATLAGALGCNYALQHLSGLPQGWIDSLQATLLLGAAVVFRALGPRRLAARLNAMTEVLRTLAEGEGNLRQRLAPELLGRDESGDMGRWINSFIDQLDTVVGRVIQASQRVAGTNARMLERSDTAQRTSAQVNEAIHRMMLIVESQLGEIQQASLTAEHMKHAMDTVVLRAREQFEQVQAGTESIRDVVARSAASVQALDQRMSEIGQFTALITDITQQTNLLALNAAIEAARAGENGRGFAVVADEVRTLATRTAKVAADIRAMIEGLQGETRQAVTFMQQGVGDVDRSLHLATGVPSENAQLHEAVEQLFGLIQQLNDKSLDCGSTVKQVGHASTDMHQSVEVLQTSAAQVRHDAGTLQALVGRFEVSAA</sequence>
<evidence type="ECO:0000256" key="4">
    <source>
        <dbReference type="ARBA" id="ARBA00022692"/>
    </source>
</evidence>
<feature type="domain" description="HAMP" evidence="11">
    <location>
        <begin position="388"/>
        <end position="444"/>
    </location>
</feature>
<keyword evidence="4" id="KW-0812">Transmembrane</keyword>
<name>A0ABR7Z2K1_9PSED</name>
<evidence type="ECO:0000259" key="10">
    <source>
        <dbReference type="PROSITE" id="PS50111"/>
    </source>
</evidence>
<reference evidence="12 13" key="1">
    <citation type="journal article" date="2020" name="Insects">
        <title>Bacteria Belonging to Pseudomonas typographi sp. nov. from the Bark Beetle Ips typographus Have Genomic Potential to Aid in the Host Ecology.</title>
        <authorList>
            <person name="Peral-Aranega E."/>
            <person name="Saati-Santamaria Z."/>
            <person name="Kolarik M."/>
            <person name="Rivas R."/>
            <person name="Garcia-Fraile P."/>
        </authorList>
    </citation>
    <scope>NUCLEOTIDE SEQUENCE [LARGE SCALE GENOMIC DNA]</scope>
    <source>
        <strain evidence="12 13">CA3A</strain>
    </source>
</reference>
<evidence type="ECO:0000256" key="8">
    <source>
        <dbReference type="ARBA" id="ARBA00029447"/>
    </source>
</evidence>
<proteinExistence type="inferred from homology"/>
<dbReference type="PANTHER" id="PTHR32089">
    <property type="entry name" value="METHYL-ACCEPTING CHEMOTAXIS PROTEIN MCPB"/>
    <property type="match status" value="1"/>
</dbReference>
<dbReference type="Pfam" id="PF00015">
    <property type="entry name" value="MCPsignal"/>
    <property type="match status" value="1"/>
</dbReference>
<dbReference type="PROSITE" id="PS50885">
    <property type="entry name" value="HAMP"/>
    <property type="match status" value="1"/>
</dbReference>
<evidence type="ECO:0000256" key="3">
    <source>
        <dbReference type="ARBA" id="ARBA00022481"/>
    </source>
</evidence>
<dbReference type="SMART" id="SM00304">
    <property type="entry name" value="HAMP"/>
    <property type="match status" value="1"/>
</dbReference>
<evidence type="ECO:0000256" key="9">
    <source>
        <dbReference type="PROSITE-ProRule" id="PRU00284"/>
    </source>
</evidence>